<dbReference type="OMA" id="QWMANEP"/>
<dbReference type="Pfam" id="PF04379">
    <property type="entry name" value="DUF525"/>
    <property type="match status" value="1"/>
</dbReference>
<accession>A0A1Y1I4Q3</accession>
<feature type="domain" description="ApaG" evidence="1">
    <location>
        <begin position="111"/>
        <end position="236"/>
    </location>
</feature>
<dbReference type="SUPFAM" id="SSF110069">
    <property type="entry name" value="ApaG-like"/>
    <property type="match status" value="1"/>
</dbReference>
<organism evidence="2 3">
    <name type="scientific">Klebsormidium nitens</name>
    <name type="common">Green alga</name>
    <name type="synonym">Ulothrix nitens</name>
    <dbReference type="NCBI Taxonomy" id="105231"/>
    <lineage>
        <taxon>Eukaryota</taxon>
        <taxon>Viridiplantae</taxon>
        <taxon>Streptophyta</taxon>
        <taxon>Klebsormidiophyceae</taxon>
        <taxon>Klebsormidiales</taxon>
        <taxon>Klebsormidiaceae</taxon>
        <taxon>Klebsormidium</taxon>
    </lineage>
</organism>
<dbReference type="Gene3D" id="2.60.40.1470">
    <property type="entry name" value="ApaG domain"/>
    <property type="match status" value="1"/>
</dbReference>
<sequence>MESSAPIVRPLYRSLLIAARNLAKQIERHGGVWSQILPQTEILWCAEQLSSIALAAERGPEDLKQVVREEFRRTMKDQDLDDRISTGFRFLSRLGRQARLLEQLTVLPRSEAVTDCVRVSMYSTFIAQQQMHRIQQHIYQYHVTITNEGKEPVTLLSRTFKILDSEGNLQEVHGPGVLGQQPNIPPGESHSYASTAAIQAKGMGQMSGFYSMVTDSGHLLDVEIAPFAFRPFQPVSASTFFSMLESGNSAVRRFDSIRIGAPSVDRK</sequence>
<dbReference type="InterPro" id="IPR007474">
    <property type="entry name" value="ApaG_domain"/>
</dbReference>
<evidence type="ECO:0000259" key="1">
    <source>
        <dbReference type="PROSITE" id="PS51087"/>
    </source>
</evidence>
<protein>
    <submittedName>
        <fullName evidence="2">ApaG domain</fullName>
    </submittedName>
</protein>
<gene>
    <name evidence="2" type="ORF">KFL_002610060</name>
</gene>
<dbReference type="Proteomes" id="UP000054558">
    <property type="component" value="Unassembled WGS sequence"/>
</dbReference>
<reference evidence="2 3" key="1">
    <citation type="journal article" date="2014" name="Nat. Commun.">
        <title>Klebsormidium flaccidum genome reveals primary factors for plant terrestrial adaptation.</title>
        <authorList>
            <person name="Hori K."/>
            <person name="Maruyama F."/>
            <person name="Fujisawa T."/>
            <person name="Togashi T."/>
            <person name="Yamamoto N."/>
            <person name="Seo M."/>
            <person name="Sato S."/>
            <person name="Yamada T."/>
            <person name="Mori H."/>
            <person name="Tajima N."/>
            <person name="Moriyama T."/>
            <person name="Ikeuchi M."/>
            <person name="Watanabe M."/>
            <person name="Wada H."/>
            <person name="Kobayashi K."/>
            <person name="Saito M."/>
            <person name="Masuda T."/>
            <person name="Sasaki-Sekimoto Y."/>
            <person name="Mashiguchi K."/>
            <person name="Awai K."/>
            <person name="Shimojima M."/>
            <person name="Masuda S."/>
            <person name="Iwai M."/>
            <person name="Nobusawa T."/>
            <person name="Narise T."/>
            <person name="Kondo S."/>
            <person name="Saito H."/>
            <person name="Sato R."/>
            <person name="Murakawa M."/>
            <person name="Ihara Y."/>
            <person name="Oshima-Yamada Y."/>
            <person name="Ohtaka K."/>
            <person name="Satoh M."/>
            <person name="Sonobe K."/>
            <person name="Ishii M."/>
            <person name="Ohtani R."/>
            <person name="Kanamori-Sato M."/>
            <person name="Honoki R."/>
            <person name="Miyazaki D."/>
            <person name="Mochizuki H."/>
            <person name="Umetsu J."/>
            <person name="Higashi K."/>
            <person name="Shibata D."/>
            <person name="Kamiya Y."/>
            <person name="Sato N."/>
            <person name="Nakamura Y."/>
            <person name="Tabata S."/>
            <person name="Ida S."/>
            <person name="Kurokawa K."/>
            <person name="Ohta H."/>
        </authorList>
    </citation>
    <scope>NUCLEOTIDE SEQUENCE [LARGE SCALE GENOMIC DNA]</scope>
    <source>
        <strain evidence="2 3">NIES-2285</strain>
    </source>
</reference>
<dbReference type="STRING" id="105231.A0A1Y1I4Q3"/>
<dbReference type="PANTHER" id="PTHR47191">
    <property type="entry name" value="OS05G0170800 PROTEIN"/>
    <property type="match status" value="1"/>
</dbReference>
<keyword evidence="3" id="KW-1185">Reference proteome</keyword>
<dbReference type="OrthoDB" id="2305498at2759"/>
<name>A0A1Y1I4Q3_KLENI</name>
<dbReference type="AlphaFoldDB" id="A0A1Y1I4Q3"/>
<dbReference type="EMBL" id="DF237210">
    <property type="protein sequence ID" value="GAQ85920.1"/>
    <property type="molecule type" value="Genomic_DNA"/>
</dbReference>
<evidence type="ECO:0000313" key="3">
    <source>
        <dbReference type="Proteomes" id="UP000054558"/>
    </source>
</evidence>
<evidence type="ECO:0000313" key="2">
    <source>
        <dbReference type="EMBL" id="GAQ85920.1"/>
    </source>
</evidence>
<dbReference type="NCBIfam" id="NF003967">
    <property type="entry name" value="PRK05461.1"/>
    <property type="match status" value="1"/>
</dbReference>
<dbReference type="PROSITE" id="PS51087">
    <property type="entry name" value="APAG"/>
    <property type="match status" value="1"/>
</dbReference>
<dbReference type="InterPro" id="IPR036767">
    <property type="entry name" value="ApaG_sf"/>
</dbReference>
<dbReference type="PANTHER" id="PTHR47191:SF2">
    <property type="entry name" value="OS05G0170800 PROTEIN"/>
    <property type="match status" value="1"/>
</dbReference>
<dbReference type="InterPro" id="IPR050718">
    <property type="entry name" value="ApaG-like"/>
</dbReference>
<proteinExistence type="predicted"/>